<sequence>MDPLSLAASIAGLLSLAGQVISTGYKLCSKMSKNADDLKALINEAAGFSGILLGVKSHLQSQPPVLADPGLMDKMLQDSKTTLEELGQLLDKMSKASRLAMMVKGEGREERLEKLLRRIEQHKLFFILCFQLEHSQGQNRIEQAIGSLVDSEQLKQRERVIQWLGPGTDTEHEDLCKRRDSQSAEWILDRTEFASWLSSGGSSFLWLNGILGSLIGQLLRQASNPDILMGPITKLYEKHQRTSTRPSLEDLQDIFMGLSQYFGRLFLVFDGLDEVPDRWSILEFLENLSQTDGDFKVLVASRAEMDLENAFSFYCTVTVTPGDIRPDIERFVRKQLGRRRFRGSEVEEVVRELVARADGMFLWVVCQVDHLFHVRTAITPKLLQSLPRNLERTFEQTFLKLDSEDRVLAKRILQFVMLSSTPLDLSELVEGIAISSKTASLDDVRRNKLVNQNDVFEICGSLIRESQSTGKIELAHYSVYLFLKSLQVEGNRENVLYLHEADGNMELLLACARYLNMEDVCTTGLPVEVEESLEDDDTYFNPEMFANTPFLEHAASNWSVYVSRLEETRLKVAWDSILLTFFQPGAGHFDFWAKTARYIHGQHKYPREMTPLHATAVHGLSGLAKLLMEDASLQTAPWKPLWATTGSRTPLHLAIENGQDKMIEIFMISHYSQSTDEQGRTPLHVALESANELAVTQLVSAGANVNLREKDGRTPIFIAIENTWEDLASLLSKMADPEITMPDGRGLLHLVAQTGSTVWTSSLIACHDGLINAEDQRGWTPLLYAVDGGLGGVVKKLLSKGAYVGVPDVNGWTPLHAAMRYQYSECAHELLTSGNAKLPPVQPQRASLQEPYVPPGEVSGQERARMRRKYGTAPQDSTSGAGGGSSSQPAGASGGRPASSPRASRASVVSVPSPMFLAVSNNFVSGVELLLQHAGSYGEGEVGLLETDGACLKKALSLADTAILEMLLPVSTVPSILAVLPEMAAREDDSALIAMRRKLGIDLVHRNLLPLSVSNRETDIRVANFLLDVWTPTGATLPQNILHLAARRPSKEGLRFVSRLVEGGADTLYTDSENQTPLQAAIRSNNWDVAHFFAARGMIDAAVAPDLLHTVVESAQFQDDNDIKEKVLPIAAMCLDSGVDIEYVDQTGRSICHRAAMRADSILLNWALDNDAYPAVTDLKGDTAVHVAVAFARVENLQLLLGSIIQILPEELVRILATAGARKPPLMLATDVSNVPILTALIEADQLAESLRDADDDDAAHQSLRSVIFTNALCNAIRRGFSSGITLLIDAMSDVSGLSSTGETPLHVAVRQGRRDAVKMLLDRGAQISAQVADTGETPYSIAAAESMTDIMVMLSEHGASCRAEDIMTAATSGDVVLLESVLATYPDDVERQTKALFTARRLKQAEVADKLLAKAASRPEPRLVQGIPRDAYGDTTLHQAVRSKDAERIRVLAKDKALLKAKDIGGDSALMLAIRNCHWGSAEILARAGGDIGEALDRAVAERCDLWVEKLSDLRTRYTTGYY</sequence>
<evidence type="ECO:0000256" key="1">
    <source>
        <dbReference type="ARBA" id="ARBA00022737"/>
    </source>
</evidence>
<keyword evidence="1" id="KW-0677">Repeat</keyword>
<evidence type="ECO:0000256" key="3">
    <source>
        <dbReference type="PROSITE-ProRule" id="PRU00023"/>
    </source>
</evidence>
<feature type="chain" id="PRO_5045712382" description="Nephrocystin 3-like N-terminal domain-containing protein" evidence="5">
    <location>
        <begin position="23"/>
        <end position="1524"/>
    </location>
</feature>
<dbReference type="InterPro" id="IPR027417">
    <property type="entry name" value="P-loop_NTPase"/>
</dbReference>
<evidence type="ECO:0000256" key="5">
    <source>
        <dbReference type="SAM" id="SignalP"/>
    </source>
</evidence>
<dbReference type="SUPFAM" id="SSF48403">
    <property type="entry name" value="Ankyrin repeat"/>
    <property type="match status" value="3"/>
</dbReference>
<keyword evidence="5" id="KW-0732">Signal</keyword>
<feature type="signal peptide" evidence="5">
    <location>
        <begin position="1"/>
        <end position="22"/>
    </location>
</feature>
<dbReference type="InterPro" id="IPR056884">
    <property type="entry name" value="NPHP3-like_N"/>
</dbReference>
<dbReference type="SUPFAM" id="SSF52540">
    <property type="entry name" value="P-loop containing nucleoside triphosphate hydrolases"/>
    <property type="match status" value="1"/>
</dbReference>
<protein>
    <recommendedName>
        <fullName evidence="6">Nephrocystin 3-like N-terminal domain-containing protein</fullName>
    </recommendedName>
</protein>
<feature type="compositionally biased region" description="Low complexity" evidence="4">
    <location>
        <begin position="886"/>
        <end position="905"/>
    </location>
</feature>
<reference evidence="7 8" key="1">
    <citation type="journal article" date="2025" name="Microbiol. Resour. Announc.">
        <title>Draft genome sequences for Neonectria magnoliae and Neonectria punicea, canker pathogens of Liriodendron tulipifera and Acer saccharum in West Virginia.</title>
        <authorList>
            <person name="Petronek H.M."/>
            <person name="Kasson M.T."/>
            <person name="Metheny A.M."/>
            <person name="Stauder C.M."/>
            <person name="Lovett B."/>
            <person name="Lynch S.C."/>
            <person name="Garnas J.R."/>
            <person name="Kasson L.R."/>
            <person name="Stajich J.E."/>
        </authorList>
    </citation>
    <scope>NUCLEOTIDE SEQUENCE [LARGE SCALE GENOMIC DNA]</scope>
    <source>
        <strain evidence="7 8">NRRL 64653</strain>
    </source>
</reference>
<name>A0ABR1HVJ8_9HYPO</name>
<dbReference type="PROSITE" id="PS50297">
    <property type="entry name" value="ANK_REP_REGION"/>
    <property type="match status" value="3"/>
</dbReference>
<evidence type="ECO:0000259" key="6">
    <source>
        <dbReference type="Pfam" id="PF24883"/>
    </source>
</evidence>
<dbReference type="Gene3D" id="1.25.40.20">
    <property type="entry name" value="Ankyrin repeat-containing domain"/>
    <property type="match status" value="4"/>
</dbReference>
<keyword evidence="8" id="KW-1185">Reference proteome</keyword>
<keyword evidence="2 3" id="KW-0040">ANK repeat</keyword>
<feature type="repeat" description="ANK" evidence="3">
    <location>
        <begin position="678"/>
        <end position="710"/>
    </location>
</feature>
<dbReference type="Pfam" id="PF24883">
    <property type="entry name" value="NPHP3_N"/>
    <property type="match status" value="1"/>
</dbReference>
<feature type="region of interest" description="Disordered" evidence="4">
    <location>
        <begin position="837"/>
        <end position="905"/>
    </location>
</feature>
<proteinExistence type="predicted"/>
<dbReference type="EMBL" id="JAZAVJ010000001">
    <property type="protein sequence ID" value="KAK7425214.1"/>
    <property type="molecule type" value="Genomic_DNA"/>
</dbReference>
<feature type="repeat" description="ANK" evidence="3">
    <location>
        <begin position="1301"/>
        <end position="1333"/>
    </location>
</feature>
<dbReference type="Pfam" id="PF12796">
    <property type="entry name" value="Ank_2"/>
    <property type="match status" value="3"/>
</dbReference>
<evidence type="ECO:0000313" key="7">
    <source>
        <dbReference type="EMBL" id="KAK7425214.1"/>
    </source>
</evidence>
<comment type="caution">
    <text evidence="7">The sequence shown here is derived from an EMBL/GenBank/DDBJ whole genome shotgun (WGS) entry which is preliminary data.</text>
</comment>
<dbReference type="Proteomes" id="UP001498476">
    <property type="component" value="Unassembled WGS sequence"/>
</dbReference>
<dbReference type="PROSITE" id="PS50088">
    <property type="entry name" value="ANK_REPEAT"/>
    <property type="match status" value="3"/>
</dbReference>
<dbReference type="SMART" id="SM00248">
    <property type="entry name" value="ANK"/>
    <property type="match status" value="14"/>
</dbReference>
<evidence type="ECO:0000256" key="2">
    <source>
        <dbReference type="ARBA" id="ARBA00023043"/>
    </source>
</evidence>
<gene>
    <name evidence="7" type="ORF">QQX98_000129</name>
</gene>
<accession>A0ABR1HVJ8</accession>
<organism evidence="7 8">
    <name type="scientific">Neonectria punicea</name>
    <dbReference type="NCBI Taxonomy" id="979145"/>
    <lineage>
        <taxon>Eukaryota</taxon>
        <taxon>Fungi</taxon>
        <taxon>Dikarya</taxon>
        <taxon>Ascomycota</taxon>
        <taxon>Pezizomycotina</taxon>
        <taxon>Sordariomycetes</taxon>
        <taxon>Hypocreomycetidae</taxon>
        <taxon>Hypocreales</taxon>
        <taxon>Nectriaceae</taxon>
        <taxon>Neonectria</taxon>
    </lineage>
</organism>
<feature type="repeat" description="ANK" evidence="3">
    <location>
        <begin position="777"/>
        <end position="809"/>
    </location>
</feature>
<evidence type="ECO:0000313" key="8">
    <source>
        <dbReference type="Proteomes" id="UP001498476"/>
    </source>
</evidence>
<evidence type="ECO:0000256" key="4">
    <source>
        <dbReference type="SAM" id="MobiDB-lite"/>
    </source>
</evidence>
<dbReference type="InterPro" id="IPR036770">
    <property type="entry name" value="Ankyrin_rpt-contain_sf"/>
</dbReference>
<dbReference type="InterPro" id="IPR002110">
    <property type="entry name" value="Ankyrin_rpt"/>
</dbReference>
<dbReference type="PANTHER" id="PTHR24198">
    <property type="entry name" value="ANKYRIN REPEAT AND PROTEIN KINASE DOMAIN-CONTAINING PROTEIN"/>
    <property type="match status" value="1"/>
</dbReference>
<feature type="domain" description="Nephrocystin 3-like N-terminal" evidence="6">
    <location>
        <begin position="209"/>
        <end position="302"/>
    </location>
</feature>
<dbReference type="PANTHER" id="PTHR24198:SF165">
    <property type="entry name" value="ANKYRIN REPEAT-CONTAINING PROTEIN-RELATED"/>
    <property type="match status" value="1"/>
</dbReference>